<dbReference type="InterPro" id="IPR036059">
    <property type="entry name" value="TldD/PmbA_sf"/>
</dbReference>
<feature type="domain" description="Metalloprotease TldD/E C-terminal" evidence="6">
    <location>
        <begin position="244"/>
        <end position="477"/>
    </location>
</feature>
<dbReference type="InterPro" id="IPR045570">
    <property type="entry name" value="Metalloprtase-TldD/E_cen_dom"/>
</dbReference>
<dbReference type="GO" id="GO:0005829">
    <property type="term" value="C:cytosol"/>
    <property type="evidence" value="ECO:0007669"/>
    <property type="project" value="TreeGrafter"/>
</dbReference>
<evidence type="ECO:0000313" key="13">
    <source>
        <dbReference type="Proteomes" id="UP000279760"/>
    </source>
</evidence>
<dbReference type="EMBL" id="CP033577">
    <property type="protein sequence ID" value="AYV21868.1"/>
    <property type="molecule type" value="Genomic_DNA"/>
</dbReference>
<feature type="domain" description="Metalloprotease TldD/E central" evidence="7">
    <location>
        <begin position="123"/>
        <end position="236"/>
    </location>
</feature>
<accession>A0A2S9ZGW7</accession>
<dbReference type="Gene3D" id="3.30.2290.10">
    <property type="entry name" value="PmbA/TldD superfamily"/>
    <property type="match status" value="1"/>
</dbReference>
<proteinExistence type="inferred from homology"/>
<dbReference type="PANTHER" id="PTHR30624">
    <property type="entry name" value="UNCHARACTERIZED PROTEIN TLDD AND PMBA"/>
    <property type="match status" value="1"/>
</dbReference>
<name>A0A2C9PAY2_9VIBR</name>
<evidence type="ECO:0000259" key="6">
    <source>
        <dbReference type="Pfam" id="PF19289"/>
    </source>
</evidence>
<dbReference type="Pfam" id="PF19290">
    <property type="entry name" value="PmbA_TldD_2nd"/>
    <property type="match status" value="1"/>
</dbReference>
<dbReference type="SUPFAM" id="SSF111283">
    <property type="entry name" value="Putative modulator of DNA gyrase, PmbA/TldD"/>
    <property type="match status" value="1"/>
</dbReference>
<keyword evidence="12" id="KW-1185">Reference proteome</keyword>
<dbReference type="GO" id="GO:0006508">
    <property type="term" value="P:proteolysis"/>
    <property type="evidence" value="ECO:0007669"/>
    <property type="project" value="UniProtKB-KW"/>
</dbReference>
<dbReference type="GeneID" id="64084896"/>
<keyword evidence="2 9" id="KW-0645">Protease</keyword>
<evidence type="ECO:0000256" key="2">
    <source>
        <dbReference type="ARBA" id="ARBA00022670"/>
    </source>
</evidence>
<evidence type="ECO:0000313" key="9">
    <source>
        <dbReference type="EMBL" id="AYV21868.1"/>
    </source>
</evidence>
<evidence type="ECO:0000313" key="11">
    <source>
        <dbReference type="Proteomes" id="UP000197092"/>
    </source>
</evidence>
<dbReference type="Proteomes" id="UP000197092">
    <property type="component" value="Chromosome 1"/>
</dbReference>
<reference evidence="9 13" key="5">
    <citation type="submission" date="2018-11" db="EMBL/GenBank/DDBJ databases">
        <title>Complete Genome Sequence of Vbrio mediterranei 117-T6: a Potential Pathogen Bacteria Isolated from the Conchocelis of Pyropia.</title>
        <authorList>
            <person name="Liu Q."/>
        </authorList>
    </citation>
    <scope>NUCLEOTIDE SEQUENCE [LARGE SCALE GENOMIC DNA]</scope>
    <source>
        <strain evidence="9 13">117-T6</strain>
    </source>
</reference>
<dbReference type="Proteomes" id="UP000238163">
    <property type="component" value="Unassembled WGS sequence"/>
</dbReference>
<comment type="similarity">
    <text evidence="1">Belongs to the peptidase U62 family.</text>
</comment>
<dbReference type="PANTHER" id="PTHR30624:SF4">
    <property type="entry name" value="METALLOPROTEASE TLDD"/>
    <property type="match status" value="1"/>
</dbReference>
<dbReference type="STRING" id="689.VME0621_02220"/>
<dbReference type="FunFam" id="3.30.2290.10:FF:000001">
    <property type="entry name" value="Metalloprotease TldD homolog"/>
    <property type="match status" value="1"/>
</dbReference>
<dbReference type="InterPro" id="IPR045569">
    <property type="entry name" value="Metalloprtase-TldD/E_C"/>
</dbReference>
<feature type="domain" description="Metalloprotease TldD/E N-terminal" evidence="5">
    <location>
        <begin position="34"/>
        <end position="98"/>
    </location>
</feature>
<dbReference type="KEGG" id="vsh:BSZ05_09045"/>
<evidence type="ECO:0000313" key="10">
    <source>
        <dbReference type="EMBL" id="PRQ64991.1"/>
    </source>
</evidence>
<reference evidence="10 12" key="4">
    <citation type="submission" date="2018-03" db="EMBL/GenBank/DDBJ databases">
        <title>Genetic Diversity and Phenotypic Plasticity of AHL Mediated Quorum Sensing in Environmental Strains of Vibrio mediterranei.</title>
        <authorList>
            <person name="Lantoine F."/>
            <person name="Vouve F."/>
        </authorList>
    </citation>
    <scope>NUCLEOTIDE SEQUENCE [LARGE SCALE GENOMIC DNA]</scope>
    <source>
        <strain evidence="10 12">17LN0615E</strain>
    </source>
</reference>
<reference evidence="10" key="2">
    <citation type="submission" date="2017-09" db="EMBL/GenBank/DDBJ databases">
        <authorList>
            <person name="Girard L."/>
            <person name="Lami R."/>
            <person name="Suzuki M."/>
            <person name="Baudart J."/>
        </authorList>
    </citation>
    <scope>NUCLEOTIDE SEQUENCE</scope>
    <source>
        <strain evidence="10">17LN0615E</strain>
    </source>
</reference>
<dbReference type="EMBL" id="CP018308">
    <property type="protein sequence ID" value="ASI89912.1"/>
    <property type="molecule type" value="Genomic_DNA"/>
</dbReference>
<evidence type="ECO:0000259" key="7">
    <source>
        <dbReference type="Pfam" id="PF19290"/>
    </source>
</evidence>
<dbReference type="InterPro" id="IPR035068">
    <property type="entry name" value="TldD/PmbA_N"/>
</dbReference>
<dbReference type="Pfam" id="PF01523">
    <property type="entry name" value="PmbA_TldD_1st"/>
    <property type="match status" value="1"/>
</dbReference>
<dbReference type="InterPro" id="IPR051463">
    <property type="entry name" value="Peptidase_U62_metallo"/>
</dbReference>
<dbReference type="PIRSF" id="PIRSF004919">
    <property type="entry name" value="TldD"/>
    <property type="match status" value="1"/>
</dbReference>
<dbReference type="EMBL" id="NWTN01000029">
    <property type="protein sequence ID" value="PRQ64991.1"/>
    <property type="molecule type" value="Genomic_DNA"/>
</dbReference>
<reference evidence="8" key="3">
    <citation type="journal article" date="2018" name="BMC Genomics">
        <title>Comparative genomic analysis reveals the evolution and environmental adaptation strategies of vibrios.</title>
        <authorList>
            <person name="Lin H."/>
            <person name="Yu M."/>
            <person name="Wang X."/>
            <person name="Zhang X.H."/>
        </authorList>
    </citation>
    <scope>NUCLEOTIDE SEQUENCE</scope>
    <source>
        <strain evidence="8">QT6D1</strain>
    </source>
</reference>
<organism evidence="8 11">
    <name type="scientific">Vibrio mediterranei</name>
    <dbReference type="NCBI Taxonomy" id="689"/>
    <lineage>
        <taxon>Bacteria</taxon>
        <taxon>Pseudomonadati</taxon>
        <taxon>Pseudomonadota</taxon>
        <taxon>Gammaproteobacteria</taxon>
        <taxon>Vibrionales</taxon>
        <taxon>Vibrionaceae</taxon>
        <taxon>Vibrio</taxon>
    </lineage>
</organism>
<dbReference type="Proteomes" id="UP000279760">
    <property type="component" value="Chromosome 1"/>
</dbReference>
<keyword evidence="3" id="KW-0378">Hydrolase</keyword>
<dbReference type="InterPro" id="IPR002510">
    <property type="entry name" value="Metalloprtase-TldD/E_N"/>
</dbReference>
<protein>
    <submittedName>
        <fullName evidence="8">Metalloprotease TldD</fullName>
    </submittedName>
</protein>
<evidence type="ECO:0000256" key="1">
    <source>
        <dbReference type="ARBA" id="ARBA00005836"/>
    </source>
</evidence>
<keyword evidence="4 8" id="KW-0482">Metalloprotease</keyword>
<reference evidence="11" key="1">
    <citation type="submission" date="2016-12" db="EMBL/GenBank/DDBJ databases">
        <title>Comparative genomic analysis reveals the diversity, evolution, and environmental adaptation strategies of the genus Vibrio.</title>
        <authorList>
            <person name="Lin H."/>
            <person name="Wang X."/>
            <person name="Zhang X.-H."/>
        </authorList>
    </citation>
    <scope>NUCLEOTIDE SEQUENCE [LARGE SCALE GENOMIC DNA]</scope>
    <source>
        <strain evidence="11">QT6D1</strain>
    </source>
</reference>
<evidence type="ECO:0000313" key="8">
    <source>
        <dbReference type="EMBL" id="ASI89912.1"/>
    </source>
</evidence>
<sequence length="479" mass="51178">MERIEDALLGPTGLSEQDIEATLASIATRQIDYADIYFQSSWHESLVLEDSIIKDGSFNIDRGVGVRAVAGEKTGFAYSDQITLDGLKQSAVAARGIAQQGQSAQVNALTRRDNQAYYAAVNPLESWEKQQKTELLKQLDAYIRTKEPLVKEVSVSLSGVYEQMLVAATDGTFAGDVRPLVRLSISVLAQKGDRRERGSAGGGGRYGYDFFLSTEEGQQVAYNYADEAIRQALVNLEAIDAPAGTMPVVLGSGWPGVLLHEAVGHGLEGDFNRKESSVFSGKVGQQVTSNLCTIVDDGTLQDLRGSLNVDDEGVHGQYNTLIENGTLKGYMQDKLNARLMGVNPTGNARRESYAHLPMPRMTNTYMLPGEHSPEEIISTVKKGLYAPNFGGGQVDITSGKFVFSASEAYLIEDGKITAPVKGATLIGSGIEAMQQVSMVGNDLSIDRGVGVCGKAGQSVPVGVGQPSLKLDALTVGGTD</sequence>
<evidence type="ECO:0000313" key="12">
    <source>
        <dbReference type="Proteomes" id="UP000238163"/>
    </source>
</evidence>
<evidence type="ECO:0000259" key="5">
    <source>
        <dbReference type="Pfam" id="PF01523"/>
    </source>
</evidence>
<dbReference type="AlphaFoldDB" id="A0A2C9PAY2"/>
<accession>A0A2C9PAY2</accession>
<dbReference type="RefSeq" id="WP_006071021.1">
    <property type="nucleotide sequence ID" value="NZ_CP018308.1"/>
</dbReference>
<dbReference type="Pfam" id="PF19289">
    <property type="entry name" value="PmbA_TldD_3rd"/>
    <property type="match status" value="1"/>
</dbReference>
<evidence type="ECO:0000256" key="4">
    <source>
        <dbReference type="ARBA" id="ARBA00023049"/>
    </source>
</evidence>
<gene>
    <name evidence="8" type="primary">tldD</name>
    <name evidence="8" type="ORF">BSZ05_09045</name>
    <name evidence="10" type="ORF">COR51_24640</name>
    <name evidence="9" type="ORF">ECB94_11670</name>
</gene>
<dbReference type="GO" id="GO:0008237">
    <property type="term" value="F:metallopeptidase activity"/>
    <property type="evidence" value="ECO:0007669"/>
    <property type="project" value="UniProtKB-KW"/>
</dbReference>
<evidence type="ECO:0000256" key="3">
    <source>
        <dbReference type="ARBA" id="ARBA00022801"/>
    </source>
</evidence>
<dbReference type="NCBIfam" id="NF008006">
    <property type="entry name" value="PRK10735.1"/>
    <property type="match status" value="1"/>
</dbReference>
<dbReference type="InterPro" id="IPR025502">
    <property type="entry name" value="TldD"/>
</dbReference>